<dbReference type="InterPro" id="IPR023827">
    <property type="entry name" value="Peptidase_S8_Asp-AS"/>
</dbReference>
<comment type="similarity">
    <text evidence="1 5">Belongs to the peptidase S8 family.</text>
</comment>
<proteinExistence type="inferred from homology"/>
<dbReference type="EMBL" id="JAPNTZ010000007">
    <property type="protein sequence ID" value="MCY1140703.1"/>
    <property type="molecule type" value="Genomic_DNA"/>
</dbReference>
<evidence type="ECO:0000256" key="3">
    <source>
        <dbReference type="ARBA" id="ARBA00022801"/>
    </source>
</evidence>
<feature type="transmembrane region" description="Helical" evidence="7">
    <location>
        <begin position="338"/>
        <end position="358"/>
    </location>
</feature>
<sequence>MAALDVVRRVVAGLGAALLVVVLTGVPARADSWRDRQWYFEPMRLAEAQKLGKGGAGVTVAVIDTGVDSSHWDLRGATVPGWIVTRNEPTDNVDTGPHGTGMAALIAGRGHGDGRGLLGVAPRSKVMPIRPVNDDLLISNGIRWAVDHGAKVINMSFDIPSDQVLEDAIDEAYANDVVLVGAAGNGGGKVVEPAVFPHVVAVGAVGRNNRVASFSNRGPEVDLVTYGVSIPVARPGNKYDVTNGTSVSSALVAGAVALIRARYPDMRAPEVVDRLMSTAIDRGAKGRDDSYGAGQLDLMAALTAPRATPSKTGAAPAQDAVRAPAAASSTNDSGPSPLVIVAVGVLVLIAGLSVVMVLRARRSS</sequence>
<evidence type="ECO:0000256" key="5">
    <source>
        <dbReference type="PROSITE-ProRule" id="PRU01240"/>
    </source>
</evidence>
<evidence type="ECO:0000259" key="8">
    <source>
        <dbReference type="Pfam" id="PF00082"/>
    </source>
</evidence>
<dbReference type="PRINTS" id="PR00723">
    <property type="entry name" value="SUBTILISIN"/>
</dbReference>
<protein>
    <submittedName>
        <fullName evidence="9">S8 family serine peptidase</fullName>
    </submittedName>
</protein>
<feature type="active site" description="Charge relay system" evidence="5">
    <location>
        <position position="64"/>
    </location>
</feature>
<feature type="active site" description="Charge relay system" evidence="5">
    <location>
        <position position="98"/>
    </location>
</feature>
<dbReference type="Proteomes" id="UP001151002">
    <property type="component" value="Unassembled WGS sequence"/>
</dbReference>
<dbReference type="InterPro" id="IPR050131">
    <property type="entry name" value="Peptidase_S8_subtilisin-like"/>
</dbReference>
<feature type="domain" description="Peptidase S8/S53" evidence="8">
    <location>
        <begin position="55"/>
        <end position="294"/>
    </location>
</feature>
<reference evidence="9" key="1">
    <citation type="submission" date="2022-11" db="EMBL/GenBank/DDBJ databases">
        <authorList>
            <person name="Somphong A."/>
            <person name="Phongsopitanun W."/>
        </authorList>
    </citation>
    <scope>NUCLEOTIDE SEQUENCE</scope>
    <source>
        <strain evidence="9">Pm04-4</strain>
    </source>
</reference>
<feature type="region of interest" description="Disordered" evidence="6">
    <location>
        <begin position="307"/>
        <end position="332"/>
    </location>
</feature>
<keyword evidence="7" id="KW-0472">Membrane</keyword>
<dbReference type="RefSeq" id="WP_267564968.1">
    <property type="nucleotide sequence ID" value="NZ_JAPNTZ010000007.1"/>
</dbReference>
<feature type="active site" description="Charge relay system" evidence="5">
    <location>
        <position position="246"/>
    </location>
</feature>
<evidence type="ECO:0000256" key="2">
    <source>
        <dbReference type="ARBA" id="ARBA00022670"/>
    </source>
</evidence>
<evidence type="ECO:0000256" key="1">
    <source>
        <dbReference type="ARBA" id="ARBA00011073"/>
    </source>
</evidence>
<feature type="compositionally biased region" description="Low complexity" evidence="6">
    <location>
        <begin position="314"/>
        <end position="327"/>
    </location>
</feature>
<evidence type="ECO:0000313" key="10">
    <source>
        <dbReference type="Proteomes" id="UP001151002"/>
    </source>
</evidence>
<dbReference type="PANTHER" id="PTHR43806">
    <property type="entry name" value="PEPTIDASE S8"/>
    <property type="match status" value="1"/>
</dbReference>
<dbReference type="InterPro" id="IPR000209">
    <property type="entry name" value="Peptidase_S8/S53_dom"/>
</dbReference>
<dbReference type="SUPFAM" id="SSF52743">
    <property type="entry name" value="Subtilisin-like"/>
    <property type="match status" value="1"/>
</dbReference>
<dbReference type="InterPro" id="IPR015500">
    <property type="entry name" value="Peptidase_S8_subtilisin-rel"/>
</dbReference>
<dbReference type="Gene3D" id="3.40.50.200">
    <property type="entry name" value="Peptidase S8/S53 domain"/>
    <property type="match status" value="1"/>
</dbReference>
<evidence type="ECO:0000313" key="9">
    <source>
        <dbReference type="EMBL" id="MCY1140703.1"/>
    </source>
</evidence>
<name>A0ABT4B2I6_9ACTN</name>
<dbReference type="InterPro" id="IPR036852">
    <property type="entry name" value="Peptidase_S8/S53_dom_sf"/>
</dbReference>
<keyword evidence="2 5" id="KW-0645">Protease</keyword>
<dbReference type="Pfam" id="PF00082">
    <property type="entry name" value="Peptidase_S8"/>
    <property type="match status" value="1"/>
</dbReference>
<keyword evidence="10" id="KW-1185">Reference proteome</keyword>
<keyword evidence="7" id="KW-0812">Transmembrane</keyword>
<keyword evidence="7" id="KW-1133">Transmembrane helix</keyword>
<evidence type="ECO:0000256" key="4">
    <source>
        <dbReference type="ARBA" id="ARBA00022825"/>
    </source>
</evidence>
<comment type="caution">
    <text evidence="9">The sequence shown here is derived from an EMBL/GenBank/DDBJ whole genome shotgun (WGS) entry which is preliminary data.</text>
</comment>
<keyword evidence="3 5" id="KW-0378">Hydrolase</keyword>
<accession>A0ABT4B2I6</accession>
<gene>
    <name evidence="9" type="ORF">OWR29_22120</name>
</gene>
<dbReference type="PROSITE" id="PS00136">
    <property type="entry name" value="SUBTILASE_ASP"/>
    <property type="match status" value="1"/>
</dbReference>
<organism evidence="9 10">
    <name type="scientific">Paractinoplanes pyxinae</name>
    <dbReference type="NCBI Taxonomy" id="2997416"/>
    <lineage>
        <taxon>Bacteria</taxon>
        <taxon>Bacillati</taxon>
        <taxon>Actinomycetota</taxon>
        <taxon>Actinomycetes</taxon>
        <taxon>Micromonosporales</taxon>
        <taxon>Micromonosporaceae</taxon>
        <taxon>Paractinoplanes</taxon>
    </lineage>
</organism>
<dbReference type="PANTHER" id="PTHR43806:SF11">
    <property type="entry name" value="CEREVISIN-RELATED"/>
    <property type="match status" value="1"/>
</dbReference>
<evidence type="ECO:0000256" key="7">
    <source>
        <dbReference type="SAM" id="Phobius"/>
    </source>
</evidence>
<evidence type="ECO:0000256" key="6">
    <source>
        <dbReference type="SAM" id="MobiDB-lite"/>
    </source>
</evidence>
<keyword evidence="4 5" id="KW-0720">Serine protease</keyword>
<dbReference type="PROSITE" id="PS51892">
    <property type="entry name" value="SUBTILASE"/>
    <property type="match status" value="1"/>
</dbReference>